<accession>A0A0N4Z706</accession>
<sequence>MMDDHPYYVNSQDDKCFTCRVVFNDSERCRCMVDTINYEIESKILNILIDSGLNIINVEEIPSLLLLLKSGSIFSLDELCIVGGYTISRQIFVPNKNISHCKYKTSILRKIVGERNAGEEWYKVINECSENKNFLYTYNFYDSFLNSNEKRRNKDLISLYNGITKYDNNVRKLKDVNNKEEVKRELENCFVTINYKLHQERDENQDSLNKLILQCSKIFS</sequence>
<reference evidence="2" key="1">
    <citation type="submission" date="2017-02" db="UniProtKB">
        <authorList>
            <consortium name="WormBaseParasite"/>
        </authorList>
    </citation>
    <scope>IDENTIFICATION</scope>
</reference>
<dbReference type="Proteomes" id="UP000038045">
    <property type="component" value="Unplaced"/>
</dbReference>
<evidence type="ECO:0000313" key="1">
    <source>
        <dbReference type="Proteomes" id="UP000038045"/>
    </source>
</evidence>
<proteinExistence type="predicted"/>
<protein>
    <submittedName>
        <fullName evidence="2">Ankyrin repeat protein</fullName>
    </submittedName>
</protein>
<evidence type="ECO:0000313" key="2">
    <source>
        <dbReference type="WBParaSite" id="PTRK_0000296050.1"/>
    </source>
</evidence>
<organism evidence="1 2">
    <name type="scientific">Parastrongyloides trichosuri</name>
    <name type="common">Possum-specific nematode worm</name>
    <dbReference type="NCBI Taxonomy" id="131310"/>
    <lineage>
        <taxon>Eukaryota</taxon>
        <taxon>Metazoa</taxon>
        <taxon>Ecdysozoa</taxon>
        <taxon>Nematoda</taxon>
        <taxon>Chromadorea</taxon>
        <taxon>Rhabditida</taxon>
        <taxon>Tylenchina</taxon>
        <taxon>Panagrolaimomorpha</taxon>
        <taxon>Strongyloidoidea</taxon>
        <taxon>Strongyloididae</taxon>
        <taxon>Parastrongyloides</taxon>
    </lineage>
</organism>
<dbReference type="AlphaFoldDB" id="A0A0N4Z706"/>
<dbReference type="WBParaSite" id="PTRK_0000296050.1">
    <property type="protein sequence ID" value="PTRK_0000296050.1"/>
    <property type="gene ID" value="PTRK_0000296050"/>
</dbReference>
<keyword evidence="1" id="KW-1185">Reference proteome</keyword>
<name>A0A0N4Z706_PARTI</name>